<gene>
    <name evidence="13" type="ORF">GJ691_16360</name>
</gene>
<feature type="binding site" evidence="11">
    <location>
        <position position="296"/>
    </location>
    <ligand>
        <name>Mg(2+)</name>
        <dbReference type="ChEBI" id="CHEBI:18420"/>
    </ligand>
</feature>
<keyword evidence="6 10" id="KW-0274">FAD</keyword>
<evidence type="ECO:0000256" key="3">
    <source>
        <dbReference type="ARBA" id="ARBA00022630"/>
    </source>
</evidence>
<evidence type="ECO:0000256" key="1">
    <source>
        <dbReference type="ARBA" id="ARBA00011955"/>
    </source>
</evidence>
<comment type="catalytic activity">
    <reaction evidence="9 10 12">
        <text>L-threonyl-[protein] + FAD = FMN-L-threonyl-[protein] + AMP + H(+)</text>
        <dbReference type="Rhea" id="RHEA:36847"/>
        <dbReference type="Rhea" id="RHEA-COMP:11060"/>
        <dbReference type="Rhea" id="RHEA-COMP:11061"/>
        <dbReference type="ChEBI" id="CHEBI:15378"/>
        <dbReference type="ChEBI" id="CHEBI:30013"/>
        <dbReference type="ChEBI" id="CHEBI:57692"/>
        <dbReference type="ChEBI" id="CHEBI:74257"/>
        <dbReference type="ChEBI" id="CHEBI:456215"/>
        <dbReference type="EC" id="2.7.1.180"/>
    </reaction>
</comment>
<dbReference type="GO" id="GO:0016740">
    <property type="term" value="F:transferase activity"/>
    <property type="evidence" value="ECO:0007669"/>
    <property type="project" value="UniProtKB-UniRule"/>
</dbReference>
<name>A0A6I2MS63_9FLAO</name>
<dbReference type="PIRSF" id="PIRSF006268">
    <property type="entry name" value="ApbE"/>
    <property type="match status" value="1"/>
</dbReference>
<reference evidence="13 14" key="1">
    <citation type="submission" date="2019-11" db="EMBL/GenBank/DDBJ databases">
        <title>Maribacter lutea sp. nov., a marine bacterium isolated from intertidal sand.</title>
        <authorList>
            <person name="Liu A."/>
        </authorList>
    </citation>
    <scope>NUCLEOTIDE SEQUENCE [LARGE SCALE GENOMIC DNA]</scope>
    <source>
        <strain evidence="13 14">RZ05</strain>
    </source>
</reference>
<keyword evidence="14" id="KW-1185">Reference proteome</keyword>
<dbReference type="InterPro" id="IPR024932">
    <property type="entry name" value="ApbE"/>
</dbReference>
<feature type="binding site" evidence="11">
    <location>
        <position position="174"/>
    </location>
    <ligand>
        <name>Mg(2+)</name>
        <dbReference type="ChEBI" id="CHEBI:18420"/>
    </ligand>
</feature>
<keyword evidence="4 10" id="KW-0808">Transferase</keyword>
<keyword evidence="3 10" id="KW-0285">Flavoprotein</keyword>
<dbReference type="EC" id="2.7.1.180" evidence="1 10"/>
<evidence type="ECO:0000256" key="10">
    <source>
        <dbReference type="PIRNR" id="PIRNR006268"/>
    </source>
</evidence>
<dbReference type="EMBL" id="WKJH01000028">
    <property type="protein sequence ID" value="MRX65727.1"/>
    <property type="molecule type" value="Genomic_DNA"/>
</dbReference>
<evidence type="ECO:0000256" key="9">
    <source>
        <dbReference type="ARBA" id="ARBA00048540"/>
    </source>
</evidence>
<dbReference type="Proteomes" id="UP000443153">
    <property type="component" value="Unassembled WGS sequence"/>
</dbReference>
<evidence type="ECO:0000256" key="4">
    <source>
        <dbReference type="ARBA" id="ARBA00022679"/>
    </source>
</evidence>
<evidence type="ECO:0000256" key="8">
    <source>
        <dbReference type="ARBA" id="ARBA00031306"/>
    </source>
</evidence>
<comment type="function">
    <text evidence="12">Flavin transferase that catalyzes the transfer of the FMN moiety of FAD and its covalent binding to the hydroxyl group of a threonine residue in a target flavoprotein.</text>
</comment>
<accession>A0A6I2MS63</accession>
<comment type="caution">
    <text evidence="13">The sequence shown here is derived from an EMBL/GenBank/DDBJ whole genome shotgun (WGS) entry which is preliminary data.</text>
</comment>
<evidence type="ECO:0000256" key="2">
    <source>
        <dbReference type="ARBA" id="ARBA00016337"/>
    </source>
</evidence>
<proteinExistence type="inferred from homology"/>
<dbReference type="PROSITE" id="PS51257">
    <property type="entry name" value="PROKAR_LIPOPROTEIN"/>
    <property type="match status" value="1"/>
</dbReference>
<sequence length="343" mass="37977">MFFQLRKSVIFSSAIIFVLGFISCSQSLGKFVKNSNAGGALGTSYSIIYIADRPLDYQKEIDSVFAVVNQSLSTYIPTSDISRINKGETGVTVDEMFREVFDLSKEINAHTEGYFDPTVGIMVNAWGFGPGKKVEMDSVTVDSLMQFVGLDKVSITPENRIEKQYPNTYLDFNAIAKGYAIDRLARMMDEKGVKDYLLEVGGELVGKGINRIKQKPWVVGIDDPQAETGRRLKILIQLEDKALASSGNYRKFRIDSVTGKKYVHTIDPKTGYTKNASTLGVTVLANSCATADAYATAFMAMPLDKVKEILAAEKALEAYIIYLDEEGNTQEFMTQGFQKLVVN</sequence>
<dbReference type="AlphaFoldDB" id="A0A6I2MS63"/>
<dbReference type="GO" id="GO:0005886">
    <property type="term" value="C:plasma membrane"/>
    <property type="evidence" value="ECO:0007669"/>
    <property type="project" value="UniProtKB-SubCell"/>
</dbReference>
<keyword evidence="12" id="KW-0997">Cell inner membrane</keyword>
<evidence type="ECO:0000256" key="11">
    <source>
        <dbReference type="PIRSR" id="PIRSR006268-2"/>
    </source>
</evidence>
<comment type="similarity">
    <text evidence="10 12">Belongs to the ApbE family.</text>
</comment>
<dbReference type="PANTHER" id="PTHR30040:SF2">
    <property type="entry name" value="FAD:PROTEIN FMN TRANSFERASE"/>
    <property type="match status" value="1"/>
</dbReference>
<organism evidence="13 14">
    <name type="scientific">Maribacter luteus</name>
    <dbReference type="NCBI Taxonomy" id="2594478"/>
    <lineage>
        <taxon>Bacteria</taxon>
        <taxon>Pseudomonadati</taxon>
        <taxon>Bacteroidota</taxon>
        <taxon>Flavobacteriia</taxon>
        <taxon>Flavobacteriales</taxon>
        <taxon>Flavobacteriaceae</taxon>
        <taxon>Maribacter</taxon>
    </lineage>
</organism>
<keyword evidence="12" id="KW-0472">Membrane</keyword>
<comment type="cofactor">
    <cofactor evidence="11">
        <name>Mg(2+)</name>
        <dbReference type="ChEBI" id="CHEBI:18420"/>
    </cofactor>
    <cofactor evidence="11">
        <name>Mn(2+)</name>
        <dbReference type="ChEBI" id="CHEBI:29035"/>
    </cofactor>
    <text evidence="11">Magnesium. Can also use manganese.</text>
</comment>
<evidence type="ECO:0000313" key="13">
    <source>
        <dbReference type="EMBL" id="MRX65727.1"/>
    </source>
</evidence>
<evidence type="ECO:0000256" key="7">
    <source>
        <dbReference type="ARBA" id="ARBA00022842"/>
    </source>
</evidence>
<keyword evidence="12" id="KW-1003">Cell membrane</keyword>
<comment type="subcellular location">
    <subcellularLocation>
        <location evidence="12">Cell inner membrane</location>
        <topology evidence="12">Lipid-anchor</topology>
        <orientation evidence="12">Periplasmic side</orientation>
    </subcellularLocation>
</comment>
<keyword evidence="5 10" id="KW-0479">Metal-binding</keyword>
<protein>
    <recommendedName>
        <fullName evidence="2 10">FAD:protein FMN transferase</fullName>
        <ecNumber evidence="1 10">2.7.1.180</ecNumber>
    </recommendedName>
    <alternativeName>
        <fullName evidence="8 10">Flavin transferase</fullName>
    </alternativeName>
</protein>
<keyword evidence="12" id="KW-0449">Lipoprotein</keyword>
<evidence type="ECO:0000313" key="14">
    <source>
        <dbReference type="Proteomes" id="UP000443153"/>
    </source>
</evidence>
<dbReference type="Gene3D" id="3.10.520.10">
    <property type="entry name" value="ApbE-like domains"/>
    <property type="match status" value="1"/>
</dbReference>
<dbReference type="Pfam" id="PF02424">
    <property type="entry name" value="ApbE"/>
    <property type="match status" value="1"/>
</dbReference>
<feature type="binding site" evidence="11">
    <location>
        <position position="292"/>
    </location>
    <ligand>
        <name>Mg(2+)</name>
        <dbReference type="ChEBI" id="CHEBI:18420"/>
    </ligand>
</feature>
<evidence type="ECO:0000256" key="6">
    <source>
        <dbReference type="ARBA" id="ARBA00022827"/>
    </source>
</evidence>
<dbReference type="PANTHER" id="PTHR30040">
    <property type="entry name" value="THIAMINE BIOSYNTHESIS LIPOPROTEIN APBE"/>
    <property type="match status" value="1"/>
</dbReference>
<dbReference type="InterPro" id="IPR003374">
    <property type="entry name" value="ApbE-like_sf"/>
</dbReference>
<dbReference type="SUPFAM" id="SSF143631">
    <property type="entry name" value="ApbE-like"/>
    <property type="match status" value="1"/>
</dbReference>
<evidence type="ECO:0000256" key="5">
    <source>
        <dbReference type="ARBA" id="ARBA00022723"/>
    </source>
</evidence>
<dbReference type="GO" id="GO:0046872">
    <property type="term" value="F:metal ion binding"/>
    <property type="evidence" value="ECO:0007669"/>
    <property type="project" value="UniProtKB-UniRule"/>
</dbReference>
<keyword evidence="7 10" id="KW-0460">Magnesium</keyword>
<evidence type="ECO:0000256" key="12">
    <source>
        <dbReference type="RuleBase" id="RU363002"/>
    </source>
</evidence>
<dbReference type="OrthoDB" id="9778595at2"/>